<proteinExistence type="predicted"/>
<evidence type="ECO:0000256" key="1">
    <source>
        <dbReference type="SAM" id="SignalP"/>
    </source>
</evidence>
<reference evidence="2" key="2">
    <citation type="journal article" date="2015" name="Data Brief">
        <title>Shoot transcriptome of the giant reed, Arundo donax.</title>
        <authorList>
            <person name="Barrero R.A."/>
            <person name="Guerrero F.D."/>
            <person name="Moolhuijzen P."/>
            <person name="Goolsby J.A."/>
            <person name="Tidwell J."/>
            <person name="Bellgard S.E."/>
            <person name="Bellgard M.I."/>
        </authorList>
    </citation>
    <scope>NUCLEOTIDE SEQUENCE</scope>
    <source>
        <tissue evidence="2">Shoot tissue taken approximately 20 cm above the soil surface</tissue>
    </source>
</reference>
<dbReference type="EMBL" id="GBRH01249933">
    <property type="protein sequence ID" value="JAD47962.1"/>
    <property type="molecule type" value="Transcribed_RNA"/>
</dbReference>
<name>A0A0A9ALJ7_ARUDO</name>
<protein>
    <submittedName>
        <fullName evidence="2">Uncharacterized protein</fullName>
    </submittedName>
</protein>
<dbReference type="AlphaFoldDB" id="A0A0A9ALJ7"/>
<sequence length="55" mass="6701">MNWWVIDFLYQVLTLASLYQFSSQLHTFRKDKERTTSLAQKHLLLNAFIKLCLYY</sequence>
<keyword evidence="1" id="KW-0732">Signal</keyword>
<feature type="chain" id="PRO_5002043920" evidence="1">
    <location>
        <begin position="17"/>
        <end position="55"/>
    </location>
</feature>
<accession>A0A0A9ALJ7</accession>
<organism evidence="2">
    <name type="scientific">Arundo donax</name>
    <name type="common">Giant reed</name>
    <name type="synonym">Donax arundinaceus</name>
    <dbReference type="NCBI Taxonomy" id="35708"/>
    <lineage>
        <taxon>Eukaryota</taxon>
        <taxon>Viridiplantae</taxon>
        <taxon>Streptophyta</taxon>
        <taxon>Embryophyta</taxon>
        <taxon>Tracheophyta</taxon>
        <taxon>Spermatophyta</taxon>
        <taxon>Magnoliopsida</taxon>
        <taxon>Liliopsida</taxon>
        <taxon>Poales</taxon>
        <taxon>Poaceae</taxon>
        <taxon>PACMAD clade</taxon>
        <taxon>Arundinoideae</taxon>
        <taxon>Arundineae</taxon>
        <taxon>Arundo</taxon>
    </lineage>
</organism>
<feature type="signal peptide" evidence="1">
    <location>
        <begin position="1"/>
        <end position="16"/>
    </location>
</feature>
<reference evidence="2" key="1">
    <citation type="submission" date="2014-09" db="EMBL/GenBank/DDBJ databases">
        <authorList>
            <person name="Magalhaes I.L.F."/>
            <person name="Oliveira U."/>
            <person name="Santos F.R."/>
            <person name="Vidigal T.H.D.A."/>
            <person name="Brescovit A.D."/>
            <person name="Santos A.J."/>
        </authorList>
    </citation>
    <scope>NUCLEOTIDE SEQUENCE</scope>
    <source>
        <tissue evidence="2">Shoot tissue taken approximately 20 cm above the soil surface</tissue>
    </source>
</reference>
<evidence type="ECO:0000313" key="2">
    <source>
        <dbReference type="EMBL" id="JAD47962.1"/>
    </source>
</evidence>